<reference evidence="4" key="1">
    <citation type="submission" date="2024-01" db="EMBL/GenBank/DDBJ databases">
        <title>Mycovorax composti gen. nov. sp. nov., a member of the family Chitinophagaceae isolated from button mushroom compost.</title>
        <authorList>
            <person name="Thai M."/>
            <person name="Bell T.L."/>
            <person name="Kertesz M.A."/>
        </authorList>
    </citation>
    <scope>NUCLEOTIDE SEQUENCE [LARGE SCALE GENOMIC DNA]</scope>
    <source>
        <strain evidence="4">C216</strain>
    </source>
</reference>
<evidence type="ECO:0000313" key="4">
    <source>
        <dbReference type="Proteomes" id="UP001321305"/>
    </source>
</evidence>
<dbReference type="EMBL" id="CP144143">
    <property type="protein sequence ID" value="WWC85064.1"/>
    <property type="molecule type" value="Genomic_DNA"/>
</dbReference>
<keyword evidence="1" id="KW-0732">Signal</keyword>
<feature type="domain" description="Outer membrane protein beta-barrel" evidence="2">
    <location>
        <begin position="24"/>
        <end position="175"/>
    </location>
</feature>
<feature type="signal peptide" evidence="1">
    <location>
        <begin position="1"/>
        <end position="23"/>
    </location>
</feature>
<protein>
    <recommendedName>
        <fullName evidence="2">Outer membrane protein beta-barrel domain-containing protein</fullName>
    </recommendedName>
</protein>
<organism evidence="3 4">
    <name type="scientific">Mycovorax composti</name>
    <dbReference type="NCBI Taxonomy" id="2962693"/>
    <lineage>
        <taxon>Bacteria</taxon>
        <taxon>Pseudomonadati</taxon>
        <taxon>Bacteroidota</taxon>
        <taxon>Chitinophagia</taxon>
        <taxon>Chitinophagales</taxon>
        <taxon>Chitinophagaceae</taxon>
        <taxon>Mycovorax</taxon>
    </lineage>
</organism>
<evidence type="ECO:0000313" key="3">
    <source>
        <dbReference type="EMBL" id="WWC85064.1"/>
    </source>
</evidence>
<dbReference type="Proteomes" id="UP001321305">
    <property type="component" value="Chromosome"/>
</dbReference>
<dbReference type="InterPro" id="IPR025665">
    <property type="entry name" value="Beta-barrel_OMP_2"/>
</dbReference>
<dbReference type="RefSeq" id="WP_409966178.1">
    <property type="nucleotide sequence ID" value="NZ_CP144143.1"/>
</dbReference>
<gene>
    <name evidence="3" type="ORF">PIECOFPK_02807</name>
</gene>
<evidence type="ECO:0000256" key="1">
    <source>
        <dbReference type="SAM" id="SignalP"/>
    </source>
</evidence>
<proteinExistence type="predicted"/>
<keyword evidence="4" id="KW-1185">Reference proteome</keyword>
<sequence length="196" mass="21416">MNRKFLFTSLALLALAVCSNLNAQFHVGVKAGVNAGKITGKSFKEEFKYSYLVGAFAEIGIADRFSINPEVLLSQTTSTTDSSFTHTLPGFKNHQLKAKLTYLSVPILLNMKLVGPLHIEAGPQFGIKINKEKNLLENGEDAFKKGDFSLVGGANVHLNKLRVGARYVIGLHDVSDATNQDKWKHQALQLSLGLAF</sequence>
<name>A0ABZ2EN92_9BACT</name>
<dbReference type="Pfam" id="PF13568">
    <property type="entry name" value="OMP_b-brl_2"/>
    <property type="match status" value="1"/>
</dbReference>
<accession>A0ABZ2EN92</accession>
<feature type="chain" id="PRO_5045270197" description="Outer membrane protein beta-barrel domain-containing protein" evidence="1">
    <location>
        <begin position="24"/>
        <end position="196"/>
    </location>
</feature>
<evidence type="ECO:0000259" key="2">
    <source>
        <dbReference type="Pfam" id="PF13568"/>
    </source>
</evidence>